<reference evidence="3" key="1">
    <citation type="submission" date="2016-12" db="EMBL/GenBank/DDBJ databases">
        <authorList>
            <person name="Meng X."/>
        </authorList>
    </citation>
    <scope>NUCLEOTIDE SEQUENCE [LARGE SCALE GENOMIC DNA]</scope>
    <source>
        <strain evidence="3">DSM 19116</strain>
    </source>
</reference>
<proteinExistence type="predicted"/>
<name>A0A1Q5PZW2_9ACTO</name>
<dbReference type="CDD" id="cd02142">
    <property type="entry name" value="McbC_SagB-like_oxidoreductase"/>
    <property type="match status" value="1"/>
</dbReference>
<dbReference type="OrthoDB" id="3723182at2"/>
<evidence type="ECO:0000259" key="1">
    <source>
        <dbReference type="Pfam" id="PF00881"/>
    </source>
</evidence>
<dbReference type="NCBIfam" id="TIGR03605">
    <property type="entry name" value="antibiot_sagB"/>
    <property type="match status" value="1"/>
</dbReference>
<dbReference type="InterPro" id="IPR020051">
    <property type="entry name" value="SagB-type_dehydrogenase"/>
</dbReference>
<feature type="domain" description="Nitroreductase" evidence="1">
    <location>
        <begin position="84"/>
        <end position="266"/>
    </location>
</feature>
<dbReference type="InterPro" id="IPR052544">
    <property type="entry name" value="Bacteriocin_Proc_Enz"/>
</dbReference>
<dbReference type="InterPro" id="IPR000415">
    <property type="entry name" value="Nitroreductase-like"/>
</dbReference>
<dbReference type="AlphaFoldDB" id="A0A1Q5PZW2"/>
<dbReference type="Pfam" id="PF00881">
    <property type="entry name" value="Nitroreductase"/>
    <property type="match status" value="1"/>
</dbReference>
<gene>
    <name evidence="2" type="ORF">BSZ39_10985</name>
</gene>
<accession>A0A1Q5PZW2</accession>
<dbReference type="Proteomes" id="UP000185628">
    <property type="component" value="Unassembled WGS sequence"/>
</dbReference>
<dbReference type="GO" id="GO:0016491">
    <property type="term" value="F:oxidoreductase activity"/>
    <property type="evidence" value="ECO:0007669"/>
    <property type="project" value="InterPro"/>
</dbReference>
<comment type="caution">
    <text evidence="2">The sequence shown here is derived from an EMBL/GenBank/DDBJ whole genome shotgun (WGS) entry which is preliminary data.</text>
</comment>
<sequence length="269" mass="28965">MSQTPSDPFAQTEILTAGLKRTADEAQIEAPSLTATILTIMAKLRSEPNSAFPTPPDYRRDLPGDVVGTAKPSIASTHGFFDVIKARASRRDFGVSAISKEALVSLLAWTFGQRDTTIAYDWRDAPLRYCSSAGGLASIDGYCIVFNVDGVDNGSYYYDYERGLVRQFSGEMGQRVARLIPGMTWLERAGALIVLVSNPDRVDHKYGAMGAKLSLLDAGVATGHLELVATALELRSCILGSLPDEALSELLCLEEGQVPLLSMAVGSRT</sequence>
<dbReference type="SUPFAM" id="SSF55469">
    <property type="entry name" value="FMN-dependent nitroreductase-like"/>
    <property type="match status" value="1"/>
</dbReference>
<evidence type="ECO:0000313" key="3">
    <source>
        <dbReference type="Proteomes" id="UP000185628"/>
    </source>
</evidence>
<dbReference type="PANTHER" id="PTHR43745">
    <property type="entry name" value="NITROREDUCTASE MJ1384-RELATED"/>
    <property type="match status" value="1"/>
</dbReference>
<dbReference type="EMBL" id="MQVR01000082">
    <property type="protein sequence ID" value="OKL53163.1"/>
    <property type="molecule type" value="Genomic_DNA"/>
</dbReference>
<keyword evidence="3" id="KW-1185">Reference proteome</keyword>
<dbReference type="Gene3D" id="3.40.109.10">
    <property type="entry name" value="NADH Oxidase"/>
    <property type="match status" value="1"/>
</dbReference>
<evidence type="ECO:0000313" key="2">
    <source>
        <dbReference type="EMBL" id="OKL53163.1"/>
    </source>
</evidence>
<dbReference type="RefSeq" id="WP_073717377.1">
    <property type="nucleotide sequence ID" value="NZ_MQVR01000082.1"/>
</dbReference>
<dbReference type="InterPro" id="IPR029479">
    <property type="entry name" value="Nitroreductase"/>
</dbReference>
<organism evidence="2 3">
    <name type="scientific">Bowdeniella nasicola</name>
    <dbReference type="NCBI Taxonomy" id="208480"/>
    <lineage>
        <taxon>Bacteria</taxon>
        <taxon>Bacillati</taxon>
        <taxon>Actinomycetota</taxon>
        <taxon>Actinomycetes</taxon>
        <taxon>Actinomycetales</taxon>
        <taxon>Actinomycetaceae</taxon>
        <taxon>Bowdeniella</taxon>
    </lineage>
</organism>
<dbReference type="PANTHER" id="PTHR43745:SF2">
    <property type="entry name" value="NITROREDUCTASE MJ1384-RELATED"/>
    <property type="match status" value="1"/>
</dbReference>
<protein>
    <recommendedName>
        <fullName evidence="1">Nitroreductase domain-containing protein</fullName>
    </recommendedName>
</protein>